<dbReference type="InterPro" id="IPR025156">
    <property type="entry name" value="RNase_M5_C"/>
</dbReference>
<dbReference type="GO" id="GO:0005737">
    <property type="term" value="C:cytoplasm"/>
    <property type="evidence" value="ECO:0007669"/>
    <property type="project" value="UniProtKB-SubCell"/>
</dbReference>
<keyword evidence="1" id="KW-0699">rRNA-binding</keyword>
<dbReference type="PANTHER" id="PTHR39156:SF1">
    <property type="entry name" value="RIBONUCLEASE M5"/>
    <property type="match status" value="1"/>
</dbReference>
<dbReference type="EC" id="3.1.26.8" evidence="1 2"/>
<comment type="function">
    <text evidence="1">Required for correct processing of both the 5' and 3' ends of 5S rRNA precursor. Cleaves both sides of a double-stranded region yielding mature 5S rRNA in one step.</text>
</comment>
<evidence type="ECO:0000313" key="4">
    <source>
        <dbReference type="Proteomes" id="UP000188246"/>
    </source>
</evidence>
<evidence type="ECO:0000256" key="1">
    <source>
        <dbReference type="HAMAP-Rule" id="MF_01469"/>
    </source>
</evidence>
<dbReference type="GO" id="GO:0019843">
    <property type="term" value="F:rRNA binding"/>
    <property type="evidence" value="ECO:0007669"/>
    <property type="project" value="UniProtKB-KW"/>
</dbReference>
<dbReference type="Gene3D" id="3.40.1360.10">
    <property type="match status" value="1"/>
</dbReference>
<sequence length="196" mass="21997">MKKDKIQIEEIIVVEGKDDTKRIQEVVIADTIETNGSAINQETLEKISHAQTIRGVIIFTDPDFSGEKIRKQVQEAVPQAKHAFINRKNSVPKKKGGSLGVEHASDEVILDALRLVSTPTTEVYQSDIPTDYLIYSGLIAGKHARKRREQLGDILRIGYTNGKQLRKRLDMFQIDLSTLQDALTQVIMEEKNDGLS</sequence>
<dbReference type="NCBIfam" id="TIGR00334">
    <property type="entry name" value="5S_RNA_mat_M5"/>
    <property type="match status" value="1"/>
</dbReference>
<keyword evidence="1" id="KW-0540">Nuclease</keyword>
<dbReference type="AlphaFoldDB" id="A0A1Q2D5H8"/>
<protein>
    <recommendedName>
        <fullName evidence="1 2">Ribonuclease M5</fullName>
        <ecNumber evidence="1 2">3.1.26.8</ecNumber>
    </recommendedName>
    <alternativeName>
        <fullName evidence="1">RNase M5</fullName>
    </alternativeName>
    <alternativeName>
        <fullName evidence="1">Ribosomal RNA terminal maturase M5</fullName>
    </alternativeName>
</protein>
<dbReference type="SMART" id="SM00493">
    <property type="entry name" value="TOPRIM"/>
    <property type="match status" value="1"/>
</dbReference>
<name>A0A1Q2D5H8_9ENTE</name>
<dbReference type="STRING" id="633807.BW732_04370"/>
<organism evidence="3 4">
    <name type="scientific">Vagococcus penaei</name>
    <dbReference type="NCBI Taxonomy" id="633807"/>
    <lineage>
        <taxon>Bacteria</taxon>
        <taxon>Bacillati</taxon>
        <taxon>Bacillota</taxon>
        <taxon>Bacilli</taxon>
        <taxon>Lactobacillales</taxon>
        <taxon>Enterococcaceae</taxon>
        <taxon>Vagococcus</taxon>
    </lineage>
</organism>
<comment type="catalytic activity">
    <reaction evidence="1">
        <text>Endonucleolytic cleavage of RNA, removing 21 and 42 nucleotides, respectively, from the 5'- and 3'-termini of a 5S-rRNA precursor.</text>
        <dbReference type="EC" id="3.1.26.8"/>
    </reaction>
</comment>
<proteinExistence type="inferred from homology"/>
<keyword evidence="1" id="KW-0255">Endonuclease</keyword>
<keyword evidence="1" id="KW-0963">Cytoplasm</keyword>
<dbReference type="GO" id="GO:0043822">
    <property type="term" value="F:ribonuclease M5 activity"/>
    <property type="evidence" value="ECO:0007669"/>
    <property type="project" value="UniProtKB-UniRule"/>
</dbReference>
<evidence type="ECO:0000313" key="3">
    <source>
        <dbReference type="EMBL" id="AQP53541.1"/>
    </source>
</evidence>
<dbReference type="EMBL" id="CP019609">
    <property type="protein sequence ID" value="AQP53541.1"/>
    <property type="molecule type" value="Genomic_DNA"/>
</dbReference>
<dbReference type="Pfam" id="PF13331">
    <property type="entry name" value="DUF4093"/>
    <property type="match status" value="1"/>
</dbReference>
<evidence type="ECO:0000256" key="2">
    <source>
        <dbReference type="NCBIfam" id="TIGR00334"/>
    </source>
</evidence>
<dbReference type="KEGG" id="vpi:BW732_04370"/>
<dbReference type="SUPFAM" id="SSF110455">
    <property type="entry name" value="Toprim domain"/>
    <property type="match status" value="1"/>
</dbReference>
<keyword evidence="1" id="KW-0698">rRNA processing</keyword>
<dbReference type="PROSITE" id="PS50880">
    <property type="entry name" value="TOPRIM"/>
    <property type="match status" value="1"/>
</dbReference>
<keyword evidence="1" id="KW-0694">RNA-binding</keyword>
<dbReference type="Proteomes" id="UP000188246">
    <property type="component" value="Chromosome"/>
</dbReference>
<dbReference type="PANTHER" id="PTHR39156">
    <property type="entry name" value="RIBONUCLEASE M5"/>
    <property type="match status" value="1"/>
</dbReference>
<reference evidence="3 4" key="1">
    <citation type="journal article" date="2010" name="Int. J. Syst. Evol. Microbiol.">
        <title>Vagococcus penaei sp. nov., isolated from spoilage microbiota of cooked shrimp (Penaeus vannamei).</title>
        <authorList>
            <person name="Jaffres E."/>
            <person name="Prevost H."/>
            <person name="Rossero A."/>
            <person name="Joffraud J.J."/>
            <person name="Dousset X."/>
        </authorList>
    </citation>
    <scope>NUCLEOTIDE SEQUENCE [LARGE SCALE GENOMIC DNA]</scope>
    <source>
        <strain evidence="3 4">CD276</strain>
    </source>
</reference>
<comment type="similarity">
    <text evidence="1">Belongs to the ribonuclease M5 family.</text>
</comment>
<dbReference type="FunFam" id="3.40.1360.10:FF:000006">
    <property type="entry name" value="Ribonuclease M5"/>
    <property type="match status" value="1"/>
</dbReference>
<gene>
    <name evidence="1" type="primary">rnmV</name>
    <name evidence="3" type="ORF">BW732_04370</name>
</gene>
<dbReference type="GO" id="GO:0006364">
    <property type="term" value="P:rRNA processing"/>
    <property type="evidence" value="ECO:0007669"/>
    <property type="project" value="UniProtKB-UniRule"/>
</dbReference>
<dbReference type="RefSeq" id="WP_077275630.1">
    <property type="nucleotide sequence ID" value="NZ_CP019609.1"/>
</dbReference>
<dbReference type="InterPro" id="IPR006171">
    <property type="entry name" value="TOPRIM_dom"/>
</dbReference>
<comment type="subcellular location">
    <subcellularLocation>
        <location evidence="1">Cytoplasm</location>
    </subcellularLocation>
</comment>
<dbReference type="CDD" id="cd01027">
    <property type="entry name" value="TOPRIM_RNase_M5_like"/>
    <property type="match status" value="1"/>
</dbReference>
<dbReference type="InterPro" id="IPR034141">
    <property type="entry name" value="TOPRIM_RNase_M5-like"/>
</dbReference>
<dbReference type="OrthoDB" id="9791329at2"/>
<accession>A0A1Q2D5H8</accession>
<keyword evidence="4" id="KW-1185">Reference proteome</keyword>
<dbReference type="HAMAP" id="MF_01469">
    <property type="entry name" value="RNase_M5"/>
    <property type="match status" value="1"/>
</dbReference>
<dbReference type="Pfam" id="PF01751">
    <property type="entry name" value="Toprim"/>
    <property type="match status" value="1"/>
</dbReference>
<keyword evidence="1" id="KW-0378">Hydrolase</keyword>
<dbReference type="InterPro" id="IPR004466">
    <property type="entry name" value="RNase_M5"/>
</dbReference>
<keyword evidence="1" id="KW-0690">Ribosome biogenesis</keyword>